<keyword evidence="2" id="KW-1003">Cell membrane</keyword>
<dbReference type="InterPro" id="IPR051791">
    <property type="entry name" value="Pra-immunoreactive"/>
</dbReference>
<proteinExistence type="predicted"/>
<evidence type="ECO:0000313" key="9">
    <source>
        <dbReference type="Proteomes" id="UP000565724"/>
    </source>
</evidence>
<feature type="transmembrane region" description="Helical" evidence="6">
    <location>
        <begin position="71"/>
        <end position="91"/>
    </location>
</feature>
<comment type="caution">
    <text evidence="8">The sequence shown here is derived from an EMBL/GenBank/DDBJ whole genome shotgun (WGS) entry which is preliminary data.</text>
</comment>
<keyword evidence="4 6" id="KW-1133">Transmembrane helix</keyword>
<dbReference type="PANTHER" id="PTHR36115:SF6">
    <property type="entry name" value="PROLINE-RICH ANTIGEN HOMOLOG"/>
    <property type="match status" value="1"/>
</dbReference>
<evidence type="ECO:0000313" key="8">
    <source>
        <dbReference type="EMBL" id="NUU18798.1"/>
    </source>
</evidence>
<comment type="subcellular location">
    <subcellularLocation>
        <location evidence="1">Cell membrane</location>
        <topology evidence="1">Multi-pass membrane protein</topology>
    </subcellularLocation>
</comment>
<dbReference type="PANTHER" id="PTHR36115">
    <property type="entry name" value="PROLINE-RICH ANTIGEN HOMOLOG-RELATED"/>
    <property type="match status" value="1"/>
</dbReference>
<evidence type="ECO:0000256" key="6">
    <source>
        <dbReference type="SAM" id="Phobius"/>
    </source>
</evidence>
<keyword evidence="3 6" id="KW-0812">Transmembrane</keyword>
<dbReference type="AlphaFoldDB" id="A0A7Y6A4A6"/>
<dbReference type="Pfam" id="PF06271">
    <property type="entry name" value="RDD"/>
    <property type="match status" value="1"/>
</dbReference>
<organism evidence="8 9">
    <name type="scientific">Cellulomonas humilata</name>
    <dbReference type="NCBI Taxonomy" id="144055"/>
    <lineage>
        <taxon>Bacteria</taxon>
        <taxon>Bacillati</taxon>
        <taxon>Actinomycetota</taxon>
        <taxon>Actinomycetes</taxon>
        <taxon>Micrococcales</taxon>
        <taxon>Cellulomonadaceae</taxon>
        <taxon>Cellulomonas</taxon>
    </lineage>
</organism>
<evidence type="ECO:0000256" key="1">
    <source>
        <dbReference type="ARBA" id="ARBA00004651"/>
    </source>
</evidence>
<dbReference type="Proteomes" id="UP000565724">
    <property type="component" value="Unassembled WGS sequence"/>
</dbReference>
<feature type="transmembrane region" description="Helical" evidence="6">
    <location>
        <begin position="112"/>
        <end position="135"/>
    </location>
</feature>
<protein>
    <submittedName>
        <fullName evidence="8">RDD family protein</fullName>
    </submittedName>
</protein>
<feature type="transmembrane region" description="Helical" evidence="6">
    <location>
        <begin position="31"/>
        <end position="51"/>
    </location>
</feature>
<feature type="domain" description="RDD" evidence="7">
    <location>
        <begin position="20"/>
        <end position="150"/>
    </location>
</feature>
<gene>
    <name evidence="8" type="ORF">HP550_16215</name>
</gene>
<dbReference type="EMBL" id="JABMCI010000069">
    <property type="protein sequence ID" value="NUU18798.1"/>
    <property type="molecule type" value="Genomic_DNA"/>
</dbReference>
<evidence type="ECO:0000256" key="4">
    <source>
        <dbReference type="ARBA" id="ARBA00022989"/>
    </source>
</evidence>
<evidence type="ECO:0000256" key="3">
    <source>
        <dbReference type="ARBA" id="ARBA00022692"/>
    </source>
</evidence>
<evidence type="ECO:0000256" key="2">
    <source>
        <dbReference type="ARBA" id="ARBA00022475"/>
    </source>
</evidence>
<dbReference type="RefSeq" id="WP_175348732.1">
    <property type="nucleotide sequence ID" value="NZ_JABMCI010000069.1"/>
</dbReference>
<dbReference type="GO" id="GO:0005886">
    <property type="term" value="C:plasma membrane"/>
    <property type="evidence" value="ECO:0007669"/>
    <property type="project" value="UniProtKB-SubCell"/>
</dbReference>
<dbReference type="InterPro" id="IPR010432">
    <property type="entry name" value="RDD"/>
</dbReference>
<accession>A0A7Y6A4A6</accession>
<name>A0A7Y6A4A6_9CELL</name>
<keyword evidence="9" id="KW-1185">Reference proteome</keyword>
<keyword evidence="5 6" id="KW-0472">Membrane</keyword>
<reference evidence="8 9" key="1">
    <citation type="submission" date="2020-05" db="EMBL/GenBank/DDBJ databases">
        <title>Genome Sequencing of Type Strains.</title>
        <authorList>
            <person name="Lemaire J.F."/>
            <person name="Inderbitzin P."/>
            <person name="Gregorio O.A."/>
            <person name="Collins S.B."/>
            <person name="Wespe N."/>
            <person name="Knight-Connoni V."/>
        </authorList>
    </citation>
    <scope>NUCLEOTIDE SEQUENCE [LARGE SCALE GENOMIC DNA]</scope>
    <source>
        <strain evidence="8 9">ATCC 25174</strain>
    </source>
</reference>
<evidence type="ECO:0000256" key="5">
    <source>
        <dbReference type="ARBA" id="ARBA00023136"/>
    </source>
</evidence>
<evidence type="ECO:0000259" key="7">
    <source>
        <dbReference type="Pfam" id="PF06271"/>
    </source>
</evidence>
<sequence length="357" mass="37020">MTDTVALSTDLATPVDAPPVASWSRRVVAALLDWAILSGATWLVLGSGGVAPSLQPTFGGPSSGAADPVEWYTSGWLVGLVVAMLVLQGWTGATPGKRVAGVAVVRVSGRPAGIVAAGLRVVAHVLDSILVIGYLRPLWNARRQTFADSMIGTLVIQTREPAAHPWFARFRREPSAVGSTVVSVAAFSVCVVGVGFSTSSSSWGGEWESDVPCVADGTVAAPTATATAARVGGGMYEGRLWIDREVDDHVEKGLRITWSMASPDGQVDGARVDTDVRRADGSVIAIEQEVAVASGDGYVVSLDRAEVSADDLAEAGPGWTARTRLVVEGRVVGACSIDAADWEAADVPDYGPPSIDG</sequence>